<evidence type="ECO:0000313" key="1">
    <source>
        <dbReference type="EMBL" id="MBP4143249.1"/>
    </source>
</evidence>
<protein>
    <submittedName>
        <fullName evidence="1">IS3 family transposase</fullName>
    </submittedName>
</protein>
<dbReference type="EMBL" id="JAGFBU010000027">
    <property type="protein sequence ID" value="MBP4143249.1"/>
    <property type="molecule type" value="Genomic_DNA"/>
</dbReference>
<name>A0ABS5CX99_9FLAO</name>
<sequence length="75" mass="8846">MPKTGTRKLMEHIEKDLIQNNIKMGRDALFDLLRSYGLLVKKTKRFHITTDSKHFFFKSPNLLKDLTLTHAEQVF</sequence>
<comment type="caution">
    <text evidence="1">The sequence shown here is derived from an EMBL/GenBank/DDBJ whole genome shotgun (WGS) entry which is preliminary data.</text>
</comment>
<keyword evidence="2" id="KW-1185">Reference proteome</keyword>
<proteinExistence type="predicted"/>
<dbReference type="Proteomes" id="UP000674217">
    <property type="component" value="Unassembled WGS sequence"/>
</dbReference>
<gene>
    <name evidence="1" type="ORF">J3S90_15720</name>
</gene>
<reference evidence="1 2" key="1">
    <citation type="submission" date="2021-03" db="EMBL/GenBank/DDBJ databases">
        <title>Flavobacterium Flabelliformis Sp. Nov. And Flavobacterium Geliluteum Sp. Nov., Two Novel Multidrug Resistant Psychrophilic Species Isolated From Antarctica.</title>
        <authorList>
            <person name="Kralova S."/>
            <person name="Busse H.J."/>
            <person name="Bezdicek M."/>
            <person name="Nykrynova M."/>
            <person name="Kroupova E."/>
            <person name="Krsek D."/>
            <person name="Sedlacek I."/>
        </authorList>
    </citation>
    <scope>NUCLEOTIDE SEQUENCE [LARGE SCALE GENOMIC DNA]</scope>
    <source>
        <strain evidence="1 2">P4023</strain>
    </source>
</reference>
<feature type="non-terminal residue" evidence="1">
    <location>
        <position position="75"/>
    </location>
</feature>
<evidence type="ECO:0000313" key="2">
    <source>
        <dbReference type="Proteomes" id="UP000674217"/>
    </source>
</evidence>
<accession>A0ABS5CX99</accession>
<organism evidence="1 2">
    <name type="scientific">Flavobacterium flabelliforme</name>
    <dbReference type="NCBI Taxonomy" id="2816119"/>
    <lineage>
        <taxon>Bacteria</taxon>
        <taxon>Pseudomonadati</taxon>
        <taxon>Bacteroidota</taxon>
        <taxon>Flavobacteriia</taxon>
        <taxon>Flavobacteriales</taxon>
        <taxon>Flavobacteriaceae</taxon>
        <taxon>Flavobacterium</taxon>
    </lineage>
</organism>